<sequence length="583" mass="62258">MDTAWFGPTARSSSMGSATLELAWESTPLGAMSTWGESLRQTARMCFSTKFPVMIAWGPDLTMIFNDAYRDMLGTHKRLAALGAPLATVWEEVWDGLGATVEQVMTSRLPTWAADEQLMVNRSGFVEETFFTCSYSPLLDDWGEVAGILGIATETTTQVVTQRRLALVDSLYAELQRTPSDPATIAQTAIDLLTASPDLARCSIVLRTPAAPGTVVTGDPALARETGADVLDPVLSSRVVTVAGSVIVAPLSSTDHGDADGALILDVAPTRPFDAALRGFALLIAAALSGALRAATLQRIEVDFLDARAQVLELEHAKARETSIALQHSLFTAPPEPDHLHLVVRYQPAARDLEIGGDWYDAFLTKDGATTLVIGDVTGHDYHAAAAMGQLRGLIRAIAYDSGHPPATVLERTDEAIAGLNLGSSATATAIMARLEQDPVGRLDGVRTVRWTNAGHPHPLLLRADGTIEILDRRNDPLLGVLAGTPRTEHSVNMHPKDTLFLYTDGLTERRGVPWTTSTAALVDALRGGHTKTLDELADHVLATLAPSEAADDVALVLVRPYPENRPRPPEAGPGSDVPGPIV</sequence>
<evidence type="ECO:0000313" key="5">
    <source>
        <dbReference type="Proteomes" id="UP000561011"/>
    </source>
</evidence>
<accession>A0A853EQN0</accession>
<dbReference type="SMART" id="SM00331">
    <property type="entry name" value="PP2C_SIG"/>
    <property type="match status" value="1"/>
</dbReference>
<proteinExistence type="predicted"/>
<evidence type="ECO:0000259" key="3">
    <source>
        <dbReference type="SMART" id="SM00331"/>
    </source>
</evidence>
<dbReference type="Gene3D" id="3.30.450.20">
    <property type="entry name" value="PAS domain"/>
    <property type="match status" value="1"/>
</dbReference>
<dbReference type="EMBL" id="JACBYE010000008">
    <property type="protein sequence ID" value="NYS92915.1"/>
    <property type="molecule type" value="Genomic_DNA"/>
</dbReference>
<evidence type="ECO:0000256" key="1">
    <source>
        <dbReference type="ARBA" id="ARBA00022801"/>
    </source>
</evidence>
<dbReference type="InterPro" id="IPR036457">
    <property type="entry name" value="PPM-type-like_dom_sf"/>
</dbReference>
<feature type="region of interest" description="Disordered" evidence="2">
    <location>
        <begin position="562"/>
        <end position="583"/>
    </location>
</feature>
<protein>
    <submittedName>
        <fullName evidence="4">Serine/threonine-protein phosphatase</fullName>
    </submittedName>
</protein>
<dbReference type="SUPFAM" id="SSF81606">
    <property type="entry name" value="PP2C-like"/>
    <property type="match status" value="1"/>
</dbReference>
<dbReference type="RefSeq" id="WP_179912688.1">
    <property type="nucleotide sequence ID" value="NZ_JACBYE010000008.1"/>
</dbReference>
<dbReference type="Pfam" id="PF07228">
    <property type="entry name" value="SpoIIE"/>
    <property type="match status" value="1"/>
</dbReference>
<organism evidence="4 5">
    <name type="scientific">Sanguibacter inulinus</name>
    <dbReference type="NCBI Taxonomy" id="60922"/>
    <lineage>
        <taxon>Bacteria</taxon>
        <taxon>Bacillati</taxon>
        <taxon>Actinomycetota</taxon>
        <taxon>Actinomycetes</taxon>
        <taxon>Micrococcales</taxon>
        <taxon>Sanguibacteraceae</taxon>
        <taxon>Sanguibacter</taxon>
    </lineage>
</organism>
<keyword evidence="1" id="KW-0378">Hydrolase</keyword>
<dbReference type="Gene3D" id="3.60.40.10">
    <property type="entry name" value="PPM-type phosphatase domain"/>
    <property type="match status" value="1"/>
</dbReference>
<comment type="caution">
    <text evidence="4">The sequence shown here is derived from an EMBL/GenBank/DDBJ whole genome shotgun (WGS) entry which is preliminary data.</text>
</comment>
<feature type="domain" description="PPM-type phosphatase" evidence="3">
    <location>
        <begin position="340"/>
        <end position="561"/>
    </location>
</feature>
<dbReference type="GO" id="GO:0016791">
    <property type="term" value="F:phosphatase activity"/>
    <property type="evidence" value="ECO:0007669"/>
    <property type="project" value="TreeGrafter"/>
</dbReference>
<dbReference type="InterPro" id="IPR052016">
    <property type="entry name" value="Bact_Sigma-Reg"/>
</dbReference>
<dbReference type="AlphaFoldDB" id="A0A853EQN0"/>
<gene>
    <name evidence="4" type="ORF">HZZ10_05155</name>
</gene>
<dbReference type="Proteomes" id="UP000561011">
    <property type="component" value="Unassembled WGS sequence"/>
</dbReference>
<reference evidence="4 5" key="1">
    <citation type="submission" date="2020-07" db="EMBL/GenBank/DDBJ databases">
        <title>MOT database genomes.</title>
        <authorList>
            <person name="Joseph S."/>
            <person name="Aduse-Opoku J."/>
            <person name="Hashim A."/>
            <person name="Wade W."/>
            <person name="Curtis M."/>
        </authorList>
    </citation>
    <scope>NUCLEOTIDE SEQUENCE [LARGE SCALE GENOMIC DNA]</scope>
    <source>
        <strain evidence="4 5">DSM 100099</strain>
    </source>
</reference>
<keyword evidence="5" id="KW-1185">Reference proteome</keyword>
<name>A0A853EQN0_9MICO</name>
<dbReference type="InterPro" id="IPR001932">
    <property type="entry name" value="PPM-type_phosphatase-like_dom"/>
</dbReference>
<evidence type="ECO:0000313" key="4">
    <source>
        <dbReference type="EMBL" id="NYS92915.1"/>
    </source>
</evidence>
<evidence type="ECO:0000256" key="2">
    <source>
        <dbReference type="SAM" id="MobiDB-lite"/>
    </source>
</evidence>
<dbReference type="PANTHER" id="PTHR43156">
    <property type="entry name" value="STAGE II SPORULATION PROTEIN E-RELATED"/>
    <property type="match status" value="1"/>
</dbReference>
<dbReference type="PANTHER" id="PTHR43156:SF2">
    <property type="entry name" value="STAGE II SPORULATION PROTEIN E"/>
    <property type="match status" value="1"/>
</dbReference>